<keyword evidence="4" id="KW-0012">Acyltransferase</keyword>
<dbReference type="PANTHER" id="PTHR36449:SF1">
    <property type="entry name" value="ACETYLTRANSFERASE"/>
    <property type="match status" value="1"/>
</dbReference>
<evidence type="ECO:0000256" key="3">
    <source>
        <dbReference type="ARBA" id="ARBA00022679"/>
    </source>
</evidence>
<dbReference type="Gene3D" id="3.40.630.30">
    <property type="match status" value="1"/>
</dbReference>
<dbReference type="InterPro" id="IPR000182">
    <property type="entry name" value="GNAT_dom"/>
</dbReference>
<evidence type="ECO:0000313" key="9">
    <source>
        <dbReference type="Proteomes" id="UP001050975"/>
    </source>
</evidence>
<dbReference type="Pfam" id="PF13508">
    <property type="entry name" value="Acetyltransf_7"/>
    <property type="match status" value="1"/>
</dbReference>
<keyword evidence="2" id="KW-1277">Toxin-antitoxin system</keyword>
<gene>
    <name evidence="8" type="ORF">MiSe_92410</name>
</gene>
<evidence type="ECO:0000256" key="1">
    <source>
        <dbReference type="ARBA" id="ARBA00022491"/>
    </source>
</evidence>
<dbReference type="PANTHER" id="PTHR36449">
    <property type="entry name" value="ACETYLTRANSFERASE-RELATED"/>
    <property type="match status" value="1"/>
</dbReference>
<accession>A0AAV3XT58</accession>
<dbReference type="Proteomes" id="UP001050975">
    <property type="component" value="Unassembled WGS sequence"/>
</dbReference>
<sequence>MVDSNRPLQAPQPLKPDHQLEEFDSGNPELDDWLRKRSLKNEDSGASRTYVVTVGQKVVAYYCIANGSVLNATASGKVRRNMPDPIPVMVIGRLAVDLNWQGQGIGRALVRDAVLRTLQAAAIAGIRAILVHAISEEAKEFYSNCGFTPSPVAPMTLMITIKDAKAALGIE</sequence>
<dbReference type="SUPFAM" id="SSF55729">
    <property type="entry name" value="Acyl-CoA N-acyltransferases (Nat)"/>
    <property type="match status" value="1"/>
</dbReference>
<evidence type="ECO:0000256" key="5">
    <source>
        <dbReference type="ARBA" id="ARBA00049880"/>
    </source>
</evidence>
<evidence type="ECO:0000259" key="7">
    <source>
        <dbReference type="PROSITE" id="PS51186"/>
    </source>
</evidence>
<keyword evidence="3" id="KW-0808">Transferase</keyword>
<reference evidence="8" key="1">
    <citation type="submission" date="2019-10" db="EMBL/GenBank/DDBJ databases">
        <title>Draft genome sequece of Microseira wollei NIES-4236.</title>
        <authorList>
            <person name="Yamaguchi H."/>
            <person name="Suzuki S."/>
            <person name="Kawachi M."/>
        </authorList>
    </citation>
    <scope>NUCLEOTIDE SEQUENCE</scope>
    <source>
        <strain evidence="8">NIES-4236</strain>
    </source>
</reference>
<name>A0AAV3XT58_9CYAN</name>
<dbReference type="EMBL" id="BLAY01000348">
    <property type="protein sequence ID" value="GET44414.1"/>
    <property type="molecule type" value="Genomic_DNA"/>
</dbReference>
<evidence type="ECO:0000313" key="8">
    <source>
        <dbReference type="EMBL" id="GET44414.1"/>
    </source>
</evidence>
<organism evidence="8 9">
    <name type="scientific">Microseira wollei NIES-4236</name>
    <dbReference type="NCBI Taxonomy" id="2530354"/>
    <lineage>
        <taxon>Bacteria</taxon>
        <taxon>Bacillati</taxon>
        <taxon>Cyanobacteriota</taxon>
        <taxon>Cyanophyceae</taxon>
        <taxon>Oscillatoriophycideae</taxon>
        <taxon>Aerosakkonematales</taxon>
        <taxon>Aerosakkonemataceae</taxon>
        <taxon>Microseira</taxon>
    </lineage>
</organism>
<proteinExistence type="predicted"/>
<dbReference type="CDD" id="cd04301">
    <property type="entry name" value="NAT_SF"/>
    <property type="match status" value="1"/>
</dbReference>
<feature type="domain" description="N-acetyltransferase" evidence="7">
    <location>
        <begin position="1"/>
        <end position="168"/>
    </location>
</feature>
<evidence type="ECO:0000256" key="4">
    <source>
        <dbReference type="ARBA" id="ARBA00023315"/>
    </source>
</evidence>
<dbReference type="GO" id="GO:0016747">
    <property type="term" value="F:acyltransferase activity, transferring groups other than amino-acyl groups"/>
    <property type="evidence" value="ECO:0007669"/>
    <property type="project" value="InterPro"/>
</dbReference>
<dbReference type="AlphaFoldDB" id="A0AAV3XT58"/>
<dbReference type="RefSeq" id="WP_226594359.1">
    <property type="nucleotide sequence ID" value="NZ_BLAY01000348.1"/>
</dbReference>
<evidence type="ECO:0000256" key="2">
    <source>
        <dbReference type="ARBA" id="ARBA00022649"/>
    </source>
</evidence>
<protein>
    <recommendedName>
        <fullName evidence="7">N-acetyltransferase domain-containing protein</fullName>
    </recommendedName>
</protein>
<evidence type="ECO:0000256" key="6">
    <source>
        <dbReference type="SAM" id="MobiDB-lite"/>
    </source>
</evidence>
<dbReference type="InterPro" id="IPR016181">
    <property type="entry name" value="Acyl_CoA_acyltransferase"/>
</dbReference>
<keyword evidence="9" id="KW-1185">Reference proteome</keyword>
<dbReference type="PROSITE" id="PS51186">
    <property type="entry name" value="GNAT"/>
    <property type="match status" value="1"/>
</dbReference>
<comment type="caution">
    <text evidence="8">The sequence shown here is derived from an EMBL/GenBank/DDBJ whole genome shotgun (WGS) entry which is preliminary data.</text>
</comment>
<feature type="region of interest" description="Disordered" evidence="6">
    <location>
        <begin position="1"/>
        <end position="27"/>
    </location>
</feature>
<keyword evidence="1" id="KW-0678">Repressor</keyword>
<comment type="catalytic activity">
    <reaction evidence="5">
        <text>glycyl-tRNA(Gly) + acetyl-CoA = N-acetylglycyl-tRNA(Gly) + CoA + H(+)</text>
        <dbReference type="Rhea" id="RHEA:81867"/>
        <dbReference type="Rhea" id="RHEA-COMP:9683"/>
        <dbReference type="Rhea" id="RHEA-COMP:19766"/>
        <dbReference type="ChEBI" id="CHEBI:15378"/>
        <dbReference type="ChEBI" id="CHEBI:57287"/>
        <dbReference type="ChEBI" id="CHEBI:57288"/>
        <dbReference type="ChEBI" id="CHEBI:78522"/>
        <dbReference type="ChEBI" id="CHEBI:232036"/>
    </reaction>
</comment>